<dbReference type="GO" id="GO:0003676">
    <property type="term" value="F:nucleic acid binding"/>
    <property type="evidence" value="ECO:0007669"/>
    <property type="project" value="InterPro"/>
</dbReference>
<sequence>MHITKILSILILSLTLCAPVYPDVGIVTHVYDGDTIAVTFEDGRTEVIRLLGIDCPEMDSDH</sequence>
<evidence type="ECO:0000313" key="1">
    <source>
        <dbReference type="EMBL" id="GAG19345.1"/>
    </source>
</evidence>
<reference evidence="1" key="1">
    <citation type="journal article" date="2014" name="Front. Microbiol.">
        <title>High frequency of phylogenetically diverse reductive dehalogenase-homologous genes in deep subseafloor sedimentary metagenomes.</title>
        <authorList>
            <person name="Kawai M."/>
            <person name="Futagami T."/>
            <person name="Toyoda A."/>
            <person name="Takaki Y."/>
            <person name="Nishi S."/>
            <person name="Hori S."/>
            <person name="Arai W."/>
            <person name="Tsubouchi T."/>
            <person name="Morono Y."/>
            <person name="Uchiyama I."/>
            <person name="Ito T."/>
            <person name="Fujiyama A."/>
            <person name="Inagaki F."/>
            <person name="Takami H."/>
        </authorList>
    </citation>
    <scope>NUCLEOTIDE SEQUENCE</scope>
    <source>
        <strain evidence="1">Expedition CK06-06</strain>
    </source>
</reference>
<accession>X0VM78</accession>
<dbReference type="SUPFAM" id="SSF50199">
    <property type="entry name" value="Staphylococcal nuclease"/>
    <property type="match status" value="1"/>
</dbReference>
<dbReference type="InterPro" id="IPR035437">
    <property type="entry name" value="SNase_OB-fold_sf"/>
</dbReference>
<feature type="non-terminal residue" evidence="1">
    <location>
        <position position="62"/>
    </location>
</feature>
<dbReference type="GO" id="GO:0004518">
    <property type="term" value="F:nuclease activity"/>
    <property type="evidence" value="ECO:0007669"/>
    <property type="project" value="InterPro"/>
</dbReference>
<gene>
    <name evidence="1" type="ORF">S01H1_47156</name>
</gene>
<comment type="caution">
    <text evidence="1">The sequence shown here is derived from an EMBL/GenBank/DDBJ whole genome shotgun (WGS) entry which is preliminary data.</text>
</comment>
<proteinExistence type="predicted"/>
<dbReference type="AlphaFoldDB" id="X0VM78"/>
<dbReference type="InterPro" id="IPR002071">
    <property type="entry name" value="Thermonucl_AS"/>
</dbReference>
<name>X0VM78_9ZZZZ</name>
<dbReference type="Gene3D" id="2.40.50.90">
    <property type="match status" value="1"/>
</dbReference>
<evidence type="ECO:0008006" key="2">
    <source>
        <dbReference type="Google" id="ProtNLM"/>
    </source>
</evidence>
<dbReference type="PROSITE" id="PS01123">
    <property type="entry name" value="TNASE_1"/>
    <property type="match status" value="1"/>
</dbReference>
<organism evidence="1">
    <name type="scientific">marine sediment metagenome</name>
    <dbReference type="NCBI Taxonomy" id="412755"/>
    <lineage>
        <taxon>unclassified sequences</taxon>
        <taxon>metagenomes</taxon>
        <taxon>ecological metagenomes</taxon>
    </lineage>
</organism>
<dbReference type="EMBL" id="BARS01030224">
    <property type="protein sequence ID" value="GAG19345.1"/>
    <property type="molecule type" value="Genomic_DNA"/>
</dbReference>
<protein>
    <recommendedName>
        <fullName evidence="2">TNase-like domain-containing protein</fullName>
    </recommendedName>
</protein>